<dbReference type="PANTHER" id="PTHR43884">
    <property type="entry name" value="ACYL-COA DEHYDROGENASE"/>
    <property type="match status" value="1"/>
</dbReference>
<dbReference type="Gene3D" id="1.20.140.10">
    <property type="entry name" value="Butyryl-CoA Dehydrogenase, subunit A, domain 3"/>
    <property type="match status" value="1"/>
</dbReference>
<dbReference type="InterPro" id="IPR037069">
    <property type="entry name" value="AcylCoA_DH/ox_N_sf"/>
</dbReference>
<comment type="similarity">
    <text evidence="2 6">Belongs to the acyl-CoA dehydrogenase family.</text>
</comment>
<dbReference type="Pfam" id="PF02771">
    <property type="entry name" value="Acyl-CoA_dh_N"/>
    <property type="match status" value="1"/>
</dbReference>
<evidence type="ECO:0000256" key="4">
    <source>
        <dbReference type="ARBA" id="ARBA00022827"/>
    </source>
</evidence>
<dbReference type="InterPro" id="IPR009100">
    <property type="entry name" value="AcylCoA_DH/oxidase_NM_dom_sf"/>
</dbReference>
<evidence type="ECO:0000256" key="6">
    <source>
        <dbReference type="RuleBase" id="RU362125"/>
    </source>
</evidence>
<dbReference type="Proteomes" id="UP000237968">
    <property type="component" value="Unassembled WGS sequence"/>
</dbReference>
<dbReference type="SUPFAM" id="SSF56645">
    <property type="entry name" value="Acyl-CoA dehydrogenase NM domain-like"/>
    <property type="match status" value="1"/>
</dbReference>
<dbReference type="Pfam" id="PF02770">
    <property type="entry name" value="Acyl-CoA_dh_M"/>
    <property type="match status" value="1"/>
</dbReference>
<organism evidence="10 11">
    <name type="scientific">Enhygromyxa salina</name>
    <dbReference type="NCBI Taxonomy" id="215803"/>
    <lineage>
        <taxon>Bacteria</taxon>
        <taxon>Pseudomonadati</taxon>
        <taxon>Myxococcota</taxon>
        <taxon>Polyangia</taxon>
        <taxon>Nannocystales</taxon>
        <taxon>Nannocystaceae</taxon>
        <taxon>Enhygromyxa</taxon>
    </lineage>
</organism>
<comment type="cofactor">
    <cofactor evidence="1 6">
        <name>FAD</name>
        <dbReference type="ChEBI" id="CHEBI:57692"/>
    </cofactor>
</comment>
<dbReference type="InterPro" id="IPR013786">
    <property type="entry name" value="AcylCoA_DH/ox_N"/>
</dbReference>
<reference evidence="10 11" key="1">
    <citation type="submission" date="2018-03" db="EMBL/GenBank/DDBJ databases">
        <title>Draft Genome Sequences of the Obligatory Marine Myxobacteria Enhygromyxa salina SWB005.</title>
        <authorList>
            <person name="Poehlein A."/>
            <person name="Moghaddam J.A."/>
            <person name="Harms H."/>
            <person name="Alanjari M."/>
            <person name="Koenig G.M."/>
            <person name="Daniel R."/>
            <person name="Schaeberle T.F."/>
        </authorList>
    </citation>
    <scope>NUCLEOTIDE SEQUENCE [LARGE SCALE GENOMIC DNA]</scope>
    <source>
        <strain evidence="10 11">SWB005</strain>
    </source>
</reference>
<dbReference type="FunFam" id="2.40.110.10:FF:000002">
    <property type="entry name" value="Acyl-CoA dehydrogenase fadE12"/>
    <property type="match status" value="1"/>
</dbReference>
<accession>A0A2S9YJJ9</accession>
<dbReference type="PANTHER" id="PTHR43884:SF12">
    <property type="entry name" value="ISOVALERYL-COA DEHYDROGENASE, MITOCHONDRIAL-RELATED"/>
    <property type="match status" value="1"/>
</dbReference>
<dbReference type="GO" id="GO:0003995">
    <property type="term" value="F:acyl-CoA dehydrogenase activity"/>
    <property type="evidence" value="ECO:0007669"/>
    <property type="project" value="TreeGrafter"/>
</dbReference>
<evidence type="ECO:0000256" key="1">
    <source>
        <dbReference type="ARBA" id="ARBA00001974"/>
    </source>
</evidence>
<keyword evidence="11" id="KW-1185">Reference proteome</keyword>
<dbReference type="InterPro" id="IPR009075">
    <property type="entry name" value="AcylCo_DH/oxidase_C"/>
</dbReference>
<feature type="domain" description="Acyl-CoA dehydrogenase/oxidase N-terminal" evidence="9">
    <location>
        <begin position="6"/>
        <end position="116"/>
    </location>
</feature>
<gene>
    <name evidence="10" type="primary">acdA_1</name>
    <name evidence="10" type="ORF">ENSA5_03980</name>
</gene>
<dbReference type="RefSeq" id="WP_106389869.1">
    <property type="nucleotide sequence ID" value="NZ_PVNK01000017.1"/>
</dbReference>
<dbReference type="EC" id="1.3.99.-" evidence="10"/>
<dbReference type="InterPro" id="IPR006091">
    <property type="entry name" value="Acyl-CoA_Oxase/DH_mid-dom"/>
</dbReference>
<dbReference type="Pfam" id="PF00441">
    <property type="entry name" value="Acyl-CoA_dh_1"/>
    <property type="match status" value="1"/>
</dbReference>
<dbReference type="EMBL" id="PVNK01000017">
    <property type="protein sequence ID" value="PRQ05279.1"/>
    <property type="molecule type" value="Genomic_DNA"/>
</dbReference>
<dbReference type="InterPro" id="IPR036250">
    <property type="entry name" value="AcylCo_DH-like_C"/>
</dbReference>
<evidence type="ECO:0000259" key="8">
    <source>
        <dbReference type="Pfam" id="PF02770"/>
    </source>
</evidence>
<evidence type="ECO:0000313" key="10">
    <source>
        <dbReference type="EMBL" id="PRQ05279.1"/>
    </source>
</evidence>
<evidence type="ECO:0000256" key="2">
    <source>
        <dbReference type="ARBA" id="ARBA00009347"/>
    </source>
</evidence>
<proteinExistence type="inferred from homology"/>
<comment type="caution">
    <text evidence="10">The sequence shown here is derived from an EMBL/GenBank/DDBJ whole genome shotgun (WGS) entry which is preliminary data.</text>
</comment>
<keyword evidence="4 6" id="KW-0274">FAD</keyword>
<feature type="domain" description="Acyl-CoA dehydrogenase/oxidase C-terminal" evidence="7">
    <location>
        <begin position="227"/>
        <end position="375"/>
    </location>
</feature>
<dbReference type="AlphaFoldDB" id="A0A2S9YJJ9"/>
<dbReference type="Gene3D" id="2.40.110.10">
    <property type="entry name" value="Butyryl-CoA Dehydrogenase, subunit A, domain 2"/>
    <property type="match status" value="1"/>
</dbReference>
<keyword evidence="3 6" id="KW-0285">Flavoprotein</keyword>
<dbReference type="Gene3D" id="1.10.540.10">
    <property type="entry name" value="Acyl-CoA dehydrogenase/oxidase, N-terminal domain"/>
    <property type="match status" value="1"/>
</dbReference>
<evidence type="ECO:0000256" key="3">
    <source>
        <dbReference type="ARBA" id="ARBA00022630"/>
    </source>
</evidence>
<dbReference type="FunFam" id="1.20.140.10:FF:000001">
    <property type="entry name" value="Acyl-CoA dehydrogenase"/>
    <property type="match status" value="1"/>
</dbReference>
<feature type="domain" description="Acyl-CoA oxidase/dehydrogenase middle" evidence="8">
    <location>
        <begin position="121"/>
        <end position="215"/>
    </location>
</feature>
<name>A0A2S9YJJ9_9BACT</name>
<protein>
    <submittedName>
        <fullName evidence="10">Acyl-CoA dehydrogenase</fullName>
        <ecNumber evidence="10">1.3.99.-</ecNumber>
    </submittedName>
</protein>
<dbReference type="OrthoDB" id="9765339at2"/>
<evidence type="ECO:0000259" key="7">
    <source>
        <dbReference type="Pfam" id="PF00441"/>
    </source>
</evidence>
<dbReference type="SUPFAM" id="SSF47203">
    <property type="entry name" value="Acyl-CoA dehydrogenase C-terminal domain-like"/>
    <property type="match status" value="1"/>
</dbReference>
<evidence type="ECO:0000256" key="5">
    <source>
        <dbReference type="ARBA" id="ARBA00023002"/>
    </source>
</evidence>
<dbReference type="InterPro" id="IPR046373">
    <property type="entry name" value="Acyl-CoA_Oxase/DH_mid-dom_sf"/>
</dbReference>
<evidence type="ECO:0000313" key="11">
    <source>
        <dbReference type="Proteomes" id="UP000237968"/>
    </source>
</evidence>
<evidence type="ECO:0000259" key="9">
    <source>
        <dbReference type="Pfam" id="PF02771"/>
    </source>
</evidence>
<dbReference type="GO" id="GO:0050660">
    <property type="term" value="F:flavin adenine dinucleotide binding"/>
    <property type="evidence" value="ECO:0007669"/>
    <property type="project" value="InterPro"/>
</dbReference>
<sequence length="377" mass="40445">MHFEWSDDQNELFEGALAFARKQLPSDASGGEAFRAAFRQLGEFGALGLCIDASLGGMGLDSLTAARTVEVLGEGCPDLGLLFSAAAHLFACVVPIAEHASDELAQRVVPKLCAGEWIGANAITEAEAGSDVGKLATRARLDGDDYVLNGSKSYVTNGPVADLFLVYATVNPAHGFMGVTGFVVERDRPGLTVGERFETMGLDSSPIGSIYLDDCRIPAANRVGDEGSGSKIFAESMHYERTGLLAAWVGAMERGLERAIEHARERKQFRRPIGKFQAVSHKIVDMKMRLESARLLLYRACWARDRGEQATIEVALAKLAISEAAVQNALDAIQVFGGAGYMKEMGIEQALRDAVPTTIFSGTSEIQRDLIAKGLGL</sequence>
<keyword evidence="5 6" id="KW-0560">Oxidoreductase</keyword>